<proteinExistence type="predicted"/>
<dbReference type="EMBL" id="KI660212">
    <property type="protein sequence ID" value="ETN76728.1"/>
    <property type="molecule type" value="Genomic_DNA"/>
</dbReference>
<evidence type="ECO:0000313" key="2">
    <source>
        <dbReference type="Proteomes" id="UP000053676"/>
    </source>
</evidence>
<name>W2T498_NECAM</name>
<keyword evidence="2" id="KW-1185">Reference proteome</keyword>
<dbReference type="Proteomes" id="UP000053676">
    <property type="component" value="Unassembled WGS sequence"/>
</dbReference>
<dbReference type="AlphaFoldDB" id="W2T498"/>
<protein>
    <submittedName>
        <fullName evidence="1">Uncharacterized protein</fullName>
    </submittedName>
</protein>
<evidence type="ECO:0000313" key="1">
    <source>
        <dbReference type="EMBL" id="ETN76728.1"/>
    </source>
</evidence>
<gene>
    <name evidence="1" type="ORF">NECAME_03398</name>
</gene>
<dbReference type="KEGG" id="nai:NECAME_03398"/>
<organism evidence="1 2">
    <name type="scientific">Necator americanus</name>
    <name type="common">Human hookworm</name>
    <dbReference type="NCBI Taxonomy" id="51031"/>
    <lineage>
        <taxon>Eukaryota</taxon>
        <taxon>Metazoa</taxon>
        <taxon>Ecdysozoa</taxon>
        <taxon>Nematoda</taxon>
        <taxon>Chromadorea</taxon>
        <taxon>Rhabditida</taxon>
        <taxon>Rhabditina</taxon>
        <taxon>Rhabditomorpha</taxon>
        <taxon>Strongyloidea</taxon>
        <taxon>Ancylostomatidae</taxon>
        <taxon>Bunostominae</taxon>
        <taxon>Necator</taxon>
    </lineage>
</organism>
<sequence length="75" mass="8092">MFINEAARSMQIGPDSEGVRLKHSQLGIRGRGADATRYSTPNPSGRVPGYSKLAKVVKMKPALGLAVIILRECPK</sequence>
<reference evidence="2" key="1">
    <citation type="journal article" date="2014" name="Nat. Genet.">
        <title>Genome of the human hookworm Necator americanus.</title>
        <authorList>
            <person name="Tang Y.T."/>
            <person name="Gao X."/>
            <person name="Rosa B.A."/>
            <person name="Abubucker S."/>
            <person name="Hallsworth-Pepin K."/>
            <person name="Martin J."/>
            <person name="Tyagi R."/>
            <person name="Heizer E."/>
            <person name="Zhang X."/>
            <person name="Bhonagiri-Palsikar V."/>
            <person name="Minx P."/>
            <person name="Warren W.C."/>
            <person name="Wang Q."/>
            <person name="Zhan B."/>
            <person name="Hotez P.J."/>
            <person name="Sternberg P.W."/>
            <person name="Dougall A."/>
            <person name="Gaze S.T."/>
            <person name="Mulvenna J."/>
            <person name="Sotillo J."/>
            <person name="Ranganathan S."/>
            <person name="Rabelo E.M."/>
            <person name="Wilson R.K."/>
            <person name="Felgner P.L."/>
            <person name="Bethony J."/>
            <person name="Hawdon J.M."/>
            <person name="Gasser R.B."/>
            <person name="Loukas A."/>
            <person name="Mitreva M."/>
        </authorList>
    </citation>
    <scope>NUCLEOTIDE SEQUENCE [LARGE SCALE GENOMIC DNA]</scope>
</reference>
<accession>W2T498</accession>